<accession>A0A931H537</accession>
<comment type="caution">
    <text evidence="4">The sequence shown here is derived from an EMBL/GenBank/DDBJ whole genome shotgun (WGS) entry which is preliminary data.</text>
</comment>
<evidence type="ECO:0000259" key="2">
    <source>
        <dbReference type="Pfam" id="PF01557"/>
    </source>
</evidence>
<keyword evidence="4" id="KW-0378">Hydrolase</keyword>
<dbReference type="RefSeq" id="WP_196986639.1">
    <property type="nucleotide sequence ID" value="NZ_JADWYS010000001.1"/>
</dbReference>
<dbReference type="InterPro" id="IPR041072">
    <property type="entry name" value="FAA_hydro_N"/>
</dbReference>
<dbReference type="Gene3D" id="3.90.850.10">
    <property type="entry name" value="Fumarylacetoacetase-like, C-terminal domain"/>
    <property type="match status" value="1"/>
</dbReference>
<dbReference type="AlphaFoldDB" id="A0A931H537"/>
<proteinExistence type="predicted"/>
<sequence length="369" mass="39827">MKLATYRDGSRDGQLVVVSRDLALAHYATGIADRLQQVLDDWSFLSPQLQDLYESLNQGKARHAFPFDPAQCMAPLPRAYQWADGSAYINHVELVRLARNAEVPANYYTEPLMYQGGSDDFLGPMDDVPVPSEDFGIDFEAEVAAVTGDVPMGSTPDQALDGIRLVMIANDVSLRNLIPDELAKSFGFFQSKPATAFGPVAVTLDELGDAWDKGRLHLTLQSTWNGRTVGMCDAGKEMTFHFGQLIAHICKTRNVRAGSIVGSGTVSNRATEVNGKKEWTKGYSCIAEKRAIETILDGKPSTAYMKFGDTIRIEMKGRDGQSVFGAIDQKMVALPAAGRARARSANAAATAGPGAPQPETQAPPPAGET</sequence>
<dbReference type="InterPro" id="IPR036663">
    <property type="entry name" value="Fumarylacetoacetase_C_sf"/>
</dbReference>
<organism evidence="4 5">
    <name type="scientific">Caenimonas aquaedulcis</name>
    <dbReference type="NCBI Taxonomy" id="2793270"/>
    <lineage>
        <taxon>Bacteria</taxon>
        <taxon>Pseudomonadati</taxon>
        <taxon>Pseudomonadota</taxon>
        <taxon>Betaproteobacteria</taxon>
        <taxon>Burkholderiales</taxon>
        <taxon>Comamonadaceae</taxon>
        <taxon>Caenimonas</taxon>
    </lineage>
</organism>
<evidence type="ECO:0000256" key="1">
    <source>
        <dbReference type="SAM" id="MobiDB-lite"/>
    </source>
</evidence>
<keyword evidence="5" id="KW-1185">Reference proteome</keyword>
<dbReference type="GO" id="GO:0016787">
    <property type="term" value="F:hydrolase activity"/>
    <property type="evidence" value="ECO:0007669"/>
    <property type="project" value="UniProtKB-KW"/>
</dbReference>
<dbReference type="PANTHER" id="PTHR43211">
    <property type="entry name" value="FUMARYLACETOACETATE HYDROLASE"/>
    <property type="match status" value="1"/>
</dbReference>
<dbReference type="Pfam" id="PF18288">
    <property type="entry name" value="FAA_hydro_N_2"/>
    <property type="match status" value="1"/>
</dbReference>
<protein>
    <submittedName>
        <fullName evidence="4">Fumarylacetoacetate hydrolase family protein</fullName>
    </submittedName>
</protein>
<dbReference type="InterPro" id="IPR011234">
    <property type="entry name" value="Fumarylacetoacetase-like_C"/>
</dbReference>
<feature type="domain" description="Fumarylacetoacetase-like C-terminal" evidence="2">
    <location>
        <begin position="82"/>
        <end position="317"/>
    </location>
</feature>
<gene>
    <name evidence="4" type="ORF">I5803_12305</name>
</gene>
<evidence type="ECO:0000259" key="3">
    <source>
        <dbReference type="Pfam" id="PF18288"/>
    </source>
</evidence>
<dbReference type="PANTHER" id="PTHR43211:SF1">
    <property type="entry name" value="BLL6422 PROTEIN"/>
    <property type="match status" value="1"/>
</dbReference>
<dbReference type="Proteomes" id="UP000651050">
    <property type="component" value="Unassembled WGS sequence"/>
</dbReference>
<dbReference type="SUPFAM" id="SSF56529">
    <property type="entry name" value="FAH"/>
    <property type="match status" value="1"/>
</dbReference>
<name>A0A931H537_9BURK</name>
<feature type="compositionally biased region" description="Low complexity" evidence="1">
    <location>
        <begin position="342"/>
        <end position="360"/>
    </location>
</feature>
<reference evidence="4" key="1">
    <citation type="submission" date="2020-11" db="EMBL/GenBank/DDBJ databases">
        <title>Bacterial whole genome sequence for Caenimonas sp. DR4.4.</title>
        <authorList>
            <person name="Le V."/>
            <person name="Ko S.-R."/>
            <person name="Ahn C.-Y."/>
            <person name="Oh H.-M."/>
        </authorList>
    </citation>
    <scope>NUCLEOTIDE SEQUENCE</scope>
    <source>
        <strain evidence="4">DR4.4</strain>
    </source>
</reference>
<feature type="domain" description="Fumarylacetoacetase N-terminal" evidence="3">
    <location>
        <begin position="1"/>
        <end position="78"/>
    </location>
</feature>
<evidence type="ECO:0000313" key="5">
    <source>
        <dbReference type="Proteomes" id="UP000651050"/>
    </source>
</evidence>
<feature type="region of interest" description="Disordered" evidence="1">
    <location>
        <begin position="342"/>
        <end position="369"/>
    </location>
</feature>
<dbReference type="EMBL" id="JADWYS010000001">
    <property type="protein sequence ID" value="MBG9388806.1"/>
    <property type="molecule type" value="Genomic_DNA"/>
</dbReference>
<evidence type="ECO:0000313" key="4">
    <source>
        <dbReference type="EMBL" id="MBG9388806.1"/>
    </source>
</evidence>
<dbReference type="Pfam" id="PF01557">
    <property type="entry name" value="FAA_hydrolase"/>
    <property type="match status" value="1"/>
</dbReference>